<dbReference type="Pfam" id="PF02661">
    <property type="entry name" value="Fic"/>
    <property type="match status" value="1"/>
</dbReference>
<feature type="active site" evidence="1">
    <location>
        <position position="14"/>
    </location>
</feature>
<evidence type="ECO:0000313" key="4">
    <source>
        <dbReference type="EMBL" id="CCK76802.1"/>
    </source>
</evidence>
<evidence type="ECO:0000256" key="2">
    <source>
        <dbReference type="PIRSR" id="PIRSR640198-2"/>
    </source>
</evidence>
<sequence>MRAAITHFWFVTLHPFDDGNGRITRALTDMALAQADSQSVRLYAMSVAILENRKEYYQILEQSQSFDSAKDLTPWLLWFFDSLDISLDNAMNAIDATLLKTQFWQRHHDSGLSEGQVKVLNRLLDDGEKEFVEGISASQYQKVAKVSKATATRHLADLLDKLCIEKLPGGGRSTRYCIKF</sequence>
<dbReference type="STRING" id="698738.OLEAN_C26260"/>
<feature type="binding site" evidence="2">
    <location>
        <begin position="56"/>
        <end position="57"/>
    </location>
    <ligand>
        <name>ATP</name>
        <dbReference type="ChEBI" id="CHEBI:30616"/>
    </ligand>
</feature>
<dbReference type="HOGENOM" id="CLU_105311_0_0_6"/>
<dbReference type="InterPro" id="IPR003812">
    <property type="entry name" value="Fido"/>
</dbReference>
<dbReference type="InterPro" id="IPR040198">
    <property type="entry name" value="Fido_containing"/>
</dbReference>
<dbReference type="Proteomes" id="UP000032749">
    <property type="component" value="Chromosome"/>
</dbReference>
<evidence type="ECO:0000256" key="1">
    <source>
        <dbReference type="PIRSR" id="PIRSR640198-1"/>
    </source>
</evidence>
<dbReference type="SUPFAM" id="SSF140931">
    <property type="entry name" value="Fic-like"/>
    <property type="match status" value="1"/>
</dbReference>
<dbReference type="PANTHER" id="PTHR13504:SF33">
    <property type="entry name" value="FIC FAMILY PROTEIN"/>
    <property type="match status" value="1"/>
</dbReference>
<dbReference type="SUPFAM" id="SSF46785">
    <property type="entry name" value="Winged helix' DNA-binding domain"/>
    <property type="match status" value="1"/>
</dbReference>
<gene>
    <name evidence="4" type="ORF">OLEAN_C26260</name>
</gene>
<evidence type="ECO:0000259" key="3">
    <source>
        <dbReference type="PROSITE" id="PS51459"/>
    </source>
</evidence>
<dbReference type="GO" id="GO:0005524">
    <property type="term" value="F:ATP binding"/>
    <property type="evidence" value="ECO:0007669"/>
    <property type="project" value="UniProtKB-KW"/>
</dbReference>
<reference evidence="4 5" key="1">
    <citation type="journal article" date="2013" name="Nat. Commun.">
        <title>Genome sequence and functional genomic analysis of the oil-degrading bacterium Oleispira antarctica.</title>
        <authorList>
            <person name="Kube M."/>
            <person name="Chernikova T.N."/>
            <person name="Al-Ramahi Y."/>
            <person name="Beloqui A."/>
            <person name="Lopez-Cortez N."/>
            <person name="Guazzaroni M.E."/>
            <person name="Heipieper H.J."/>
            <person name="Klages S."/>
            <person name="Kotsyurbenko O.R."/>
            <person name="Langer I."/>
            <person name="Nechitaylo T.Y."/>
            <person name="Lunsdorf H."/>
            <person name="Fernandez M."/>
            <person name="Juarez S."/>
            <person name="Ciordia S."/>
            <person name="Singer A."/>
            <person name="Kagan O."/>
            <person name="Egorova O."/>
            <person name="Petit P.A."/>
            <person name="Stogios P."/>
            <person name="Kim Y."/>
            <person name="Tchigvintsev A."/>
            <person name="Flick R."/>
            <person name="Denaro R."/>
            <person name="Genovese M."/>
            <person name="Albar J.P."/>
            <person name="Reva O.N."/>
            <person name="Martinez-Gomariz M."/>
            <person name="Tran H."/>
            <person name="Ferrer M."/>
            <person name="Savchenko A."/>
            <person name="Yakunin A.F."/>
            <person name="Yakimov M.M."/>
            <person name="Golyshina O.V."/>
            <person name="Reinhardt R."/>
            <person name="Golyshin P.N."/>
        </authorList>
    </citation>
    <scope>NUCLEOTIDE SEQUENCE [LARGE SCALE GENOMIC DNA]</scope>
</reference>
<evidence type="ECO:0000313" key="5">
    <source>
        <dbReference type="Proteomes" id="UP000032749"/>
    </source>
</evidence>
<dbReference type="AlphaFoldDB" id="R4YP37"/>
<dbReference type="KEGG" id="oai:OLEAN_C26260"/>
<feature type="binding site" evidence="2">
    <location>
        <begin position="18"/>
        <end position="25"/>
    </location>
    <ligand>
        <name>ATP</name>
        <dbReference type="ChEBI" id="CHEBI:30616"/>
    </ligand>
</feature>
<dbReference type="PANTHER" id="PTHR13504">
    <property type="entry name" value="FIDO DOMAIN-CONTAINING PROTEIN DDB_G0283145"/>
    <property type="match status" value="1"/>
</dbReference>
<feature type="domain" description="Fido" evidence="3">
    <location>
        <begin position="1"/>
        <end position="81"/>
    </location>
</feature>
<dbReference type="EMBL" id="FO203512">
    <property type="protein sequence ID" value="CCK76802.1"/>
    <property type="molecule type" value="Genomic_DNA"/>
</dbReference>
<dbReference type="InterPro" id="IPR036390">
    <property type="entry name" value="WH_DNA-bd_sf"/>
</dbReference>
<dbReference type="InterPro" id="IPR036388">
    <property type="entry name" value="WH-like_DNA-bd_sf"/>
</dbReference>
<keyword evidence="2" id="KW-0547">Nucleotide-binding</keyword>
<keyword evidence="5" id="KW-1185">Reference proteome</keyword>
<proteinExistence type="predicted"/>
<protein>
    <submittedName>
        <fullName evidence="4">Fic family protein, probable</fullName>
    </submittedName>
</protein>
<dbReference type="PROSITE" id="PS51459">
    <property type="entry name" value="FIDO"/>
    <property type="match status" value="1"/>
</dbReference>
<dbReference type="Gene3D" id="1.10.3290.10">
    <property type="entry name" value="Fido-like domain"/>
    <property type="match status" value="1"/>
</dbReference>
<dbReference type="PATRIC" id="fig|698738.3.peg.2725"/>
<name>R4YP37_OLEAN</name>
<keyword evidence="2" id="KW-0067">ATP-binding</keyword>
<organism evidence="4 5">
    <name type="scientific">Oleispira antarctica RB-8</name>
    <dbReference type="NCBI Taxonomy" id="698738"/>
    <lineage>
        <taxon>Bacteria</taxon>
        <taxon>Pseudomonadati</taxon>
        <taxon>Pseudomonadota</taxon>
        <taxon>Gammaproteobacteria</taxon>
        <taxon>Oceanospirillales</taxon>
        <taxon>Oceanospirillaceae</taxon>
        <taxon>Oleispira</taxon>
    </lineage>
</organism>
<dbReference type="InterPro" id="IPR036597">
    <property type="entry name" value="Fido-like_dom_sf"/>
</dbReference>
<accession>R4YP37</accession>
<dbReference type="Gene3D" id="1.10.10.10">
    <property type="entry name" value="Winged helix-like DNA-binding domain superfamily/Winged helix DNA-binding domain"/>
    <property type="match status" value="1"/>
</dbReference>